<dbReference type="AlphaFoldDB" id="A0AAN8JTU1"/>
<comment type="caution">
    <text evidence="2">The sequence shown here is derived from an EMBL/GenBank/DDBJ whole genome shotgun (WGS) entry which is preliminary data.</text>
</comment>
<sequence length="104" mass="11499">MVRIVILALFSVILIFNVTCEPCSQDSDCHLASCSWGSHVVCVRGICTCVEFCSNEDATCQGRLQCVQNAQQHGCPCDETWHCIDNHCACGYPNINSTHVTYIK</sequence>
<reference evidence="2 3" key="1">
    <citation type="submission" date="2024-01" db="EMBL/GenBank/DDBJ databases">
        <title>The genome of the rayed Mediterranean limpet Patella caerulea (Linnaeus, 1758).</title>
        <authorList>
            <person name="Anh-Thu Weber A."/>
            <person name="Halstead-Nussloch G."/>
        </authorList>
    </citation>
    <scope>NUCLEOTIDE SEQUENCE [LARGE SCALE GENOMIC DNA]</scope>
    <source>
        <strain evidence="2">AATW-2023a</strain>
        <tissue evidence="2">Whole specimen</tissue>
    </source>
</reference>
<feature type="signal peptide" evidence="1">
    <location>
        <begin position="1"/>
        <end position="20"/>
    </location>
</feature>
<protein>
    <submittedName>
        <fullName evidence="2">Uncharacterized protein</fullName>
    </submittedName>
</protein>
<gene>
    <name evidence="2" type="ORF">SNE40_010237</name>
</gene>
<keyword evidence="3" id="KW-1185">Reference proteome</keyword>
<feature type="chain" id="PRO_5042907408" evidence="1">
    <location>
        <begin position="21"/>
        <end position="104"/>
    </location>
</feature>
<proteinExistence type="predicted"/>
<dbReference type="Proteomes" id="UP001347796">
    <property type="component" value="Unassembled WGS sequence"/>
</dbReference>
<keyword evidence="1" id="KW-0732">Signal</keyword>
<evidence type="ECO:0000256" key="1">
    <source>
        <dbReference type="SAM" id="SignalP"/>
    </source>
</evidence>
<name>A0AAN8JTU1_PATCE</name>
<dbReference type="EMBL" id="JAZGQO010000007">
    <property type="protein sequence ID" value="KAK6182586.1"/>
    <property type="molecule type" value="Genomic_DNA"/>
</dbReference>
<evidence type="ECO:0000313" key="2">
    <source>
        <dbReference type="EMBL" id="KAK6182586.1"/>
    </source>
</evidence>
<accession>A0AAN8JTU1</accession>
<organism evidence="2 3">
    <name type="scientific">Patella caerulea</name>
    <name type="common">Rayed Mediterranean limpet</name>
    <dbReference type="NCBI Taxonomy" id="87958"/>
    <lineage>
        <taxon>Eukaryota</taxon>
        <taxon>Metazoa</taxon>
        <taxon>Spiralia</taxon>
        <taxon>Lophotrochozoa</taxon>
        <taxon>Mollusca</taxon>
        <taxon>Gastropoda</taxon>
        <taxon>Patellogastropoda</taxon>
        <taxon>Patelloidea</taxon>
        <taxon>Patellidae</taxon>
        <taxon>Patella</taxon>
    </lineage>
</organism>
<evidence type="ECO:0000313" key="3">
    <source>
        <dbReference type="Proteomes" id="UP001347796"/>
    </source>
</evidence>